<dbReference type="InterPro" id="IPR027396">
    <property type="entry name" value="DsrEFH-like"/>
</dbReference>
<feature type="signal peptide" evidence="1">
    <location>
        <begin position="1"/>
        <end position="19"/>
    </location>
</feature>
<keyword evidence="1" id="KW-0732">Signal</keyword>
<dbReference type="RefSeq" id="WP_225699738.1">
    <property type="nucleotide sequence ID" value="NZ_JAIXNE010000007.1"/>
</dbReference>
<keyword evidence="3" id="KW-1185">Reference proteome</keyword>
<dbReference type="EMBL" id="JAIXNE010000007">
    <property type="protein sequence ID" value="MCA6078879.1"/>
    <property type="molecule type" value="Genomic_DNA"/>
</dbReference>
<sequence length="189" mass="21067">MKKFLFLVAVILLSSNLYSQLPPYLEGKLIYPVLNFHPFMGVIKTENTSLTYNEDIEYKVVIDVYDRIKDSTQINDALREAARTYNLNVANGVPAEKLKMAVVVHGGACQAILDDATYQDKYGVPNPNIPLIARMSEDGVKFYVCAQSIGILQIPRESLAPQIEVSLSAKTALITLDQMGYSYLNVNED</sequence>
<gene>
    <name evidence="2" type="ORF">LDX50_28650</name>
</gene>
<dbReference type="Gene3D" id="3.40.1260.10">
    <property type="entry name" value="DsrEFH-like"/>
    <property type="match status" value="1"/>
</dbReference>
<proteinExistence type="predicted"/>
<dbReference type="Pfam" id="PF02635">
    <property type="entry name" value="DsrE"/>
    <property type="match status" value="1"/>
</dbReference>
<evidence type="ECO:0000256" key="1">
    <source>
        <dbReference type="SAM" id="SignalP"/>
    </source>
</evidence>
<name>A0A9X1HV66_9BACT</name>
<feature type="chain" id="PRO_5040953392" evidence="1">
    <location>
        <begin position="20"/>
        <end position="189"/>
    </location>
</feature>
<protein>
    <submittedName>
        <fullName evidence="2">DsrE family protein</fullName>
    </submittedName>
</protein>
<comment type="caution">
    <text evidence="2">The sequence shown here is derived from an EMBL/GenBank/DDBJ whole genome shotgun (WGS) entry which is preliminary data.</text>
</comment>
<evidence type="ECO:0000313" key="3">
    <source>
        <dbReference type="Proteomes" id="UP001139409"/>
    </source>
</evidence>
<reference evidence="2" key="1">
    <citation type="submission" date="2021-09" db="EMBL/GenBank/DDBJ databases">
        <title>Fulvivirga sp. isolated from coastal sediment.</title>
        <authorList>
            <person name="Yu H."/>
        </authorList>
    </citation>
    <scope>NUCLEOTIDE SEQUENCE</scope>
    <source>
        <strain evidence="2">1062</strain>
    </source>
</reference>
<organism evidence="2 3">
    <name type="scientific">Fulvivirga sedimenti</name>
    <dbReference type="NCBI Taxonomy" id="2879465"/>
    <lineage>
        <taxon>Bacteria</taxon>
        <taxon>Pseudomonadati</taxon>
        <taxon>Bacteroidota</taxon>
        <taxon>Cytophagia</taxon>
        <taxon>Cytophagales</taxon>
        <taxon>Fulvivirgaceae</taxon>
        <taxon>Fulvivirga</taxon>
    </lineage>
</organism>
<evidence type="ECO:0000313" key="2">
    <source>
        <dbReference type="EMBL" id="MCA6078879.1"/>
    </source>
</evidence>
<dbReference type="SUPFAM" id="SSF75169">
    <property type="entry name" value="DsrEFH-like"/>
    <property type="match status" value="1"/>
</dbReference>
<dbReference type="InterPro" id="IPR003787">
    <property type="entry name" value="Sulphur_relay_DsrE/F-like"/>
</dbReference>
<accession>A0A9X1HV66</accession>
<dbReference type="Proteomes" id="UP001139409">
    <property type="component" value="Unassembled WGS sequence"/>
</dbReference>
<dbReference type="PANTHER" id="PTHR37691">
    <property type="entry name" value="BLR3518 PROTEIN"/>
    <property type="match status" value="1"/>
</dbReference>
<dbReference type="AlphaFoldDB" id="A0A9X1HV66"/>
<dbReference type="PANTHER" id="PTHR37691:SF1">
    <property type="entry name" value="BLR3518 PROTEIN"/>
    <property type="match status" value="1"/>
</dbReference>